<dbReference type="InterPro" id="IPR006680">
    <property type="entry name" value="Amidohydro-rel"/>
</dbReference>
<accession>A0A8T7M431</accession>
<evidence type="ECO:0000313" key="4">
    <source>
        <dbReference type="EMBL" id="WJW70180.1"/>
    </source>
</evidence>
<dbReference type="Proteomes" id="UP000521676">
    <property type="component" value="Unassembled WGS sequence"/>
</dbReference>
<evidence type="ECO:0000313" key="5">
    <source>
        <dbReference type="Proteomes" id="UP000521676"/>
    </source>
</evidence>
<dbReference type="EMBL" id="JACATZ010000001">
    <property type="protein sequence ID" value="NWJ46835.1"/>
    <property type="molecule type" value="Genomic_DNA"/>
</dbReference>
<dbReference type="Gene3D" id="3.20.20.140">
    <property type="entry name" value="Metal-dependent hydrolases"/>
    <property type="match status" value="1"/>
</dbReference>
<evidence type="ECO:0000313" key="3">
    <source>
        <dbReference type="EMBL" id="NWJ46835.1"/>
    </source>
</evidence>
<reference evidence="3 5" key="1">
    <citation type="submission" date="2020-06" db="EMBL/GenBank/DDBJ databases">
        <title>Anoxygenic phototrophic Chloroflexota member uses a Type I reaction center.</title>
        <authorList>
            <person name="Tsuji J.M."/>
            <person name="Shaw N.A."/>
            <person name="Nagashima S."/>
            <person name="Venkiteswaran J."/>
            <person name="Schiff S.L."/>
            <person name="Hanada S."/>
            <person name="Tank M."/>
            <person name="Neufeld J.D."/>
        </authorList>
    </citation>
    <scope>NUCLEOTIDE SEQUENCE [LARGE SCALE GENOMIC DNA]</scope>
    <source>
        <strain evidence="3">L227-S17</strain>
    </source>
</reference>
<dbReference type="InterPro" id="IPR032466">
    <property type="entry name" value="Metal_Hydrolase"/>
</dbReference>
<sequence length="285" mass="31303">MIIDSHTHIFSKDLIDRRNELTERDERFRECYASPKAKMVTAAELVQEMERAGIARAVVTGYAFADGTLCAASNDHIIEAIKAFPDKLVGLAAIQPLEGDKALYEAERCYLAGLRGLGELTADGQGFDLTEPALFRDLAALTAKYKGVIMLHASEPLGHLYPGKGKTTPDKILALAQHHPECNIIAAHWGGGLPFYELMPEIAKALSNLYYDTAATTYLYRFGIFRAVCDLAGAHKILWASDYPLLGQARLLERVRGEAMLNEIELEQILGGNAARLLGLEEKGE</sequence>
<keyword evidence="4" id="KW-0614">Plasmid</keyword>
<dbReference type="GO" id="GO:0005737">
    <property type="term" value="C:cytoplasm"/>
    <property type="evidence" value="ECO:0007669"/>
    <property type="project" value="TreeGrafter"/>
</dbReference>
<proteinExistence type="predicted"/>
<organism evidence="3 5">
    <name type="scientific">Candidatus Chlorohelix allophototropha</name>
    <dbReference type="NCBI Taxonomy" id="3003348"/>
    <lineage>
        <taxon>Bacteria</taxon>
        <taxon>Bacillati</taxon>
        <taxon>Chloroflexota</taxon>
        <taxon>Chloroflexia</taxon>
        <taxon>Candidatus Chloroheliales</taxon>
        <taxon>Candidatus Chloroheliaceae</taxon>
        <taxon>Candidatus Chlorohelix</taxon>
    </lineage>
</organism>
<reference evidence="4" key="2">
    <citation type="journal article" date="2024" name="Nature">
        <title>Anoxygenic phototroph of the Chloroflexota uses a type I reaction centre.</title>
        <authorList>
            <person name="Tsuji J.M."/>
            <person name="Shaw N.A."/>
            <person name="Nagashima S."/>
            <person name="Venkiteswaran J.J."/>
            <person name="Schiff S.L."/>
            <person name="Watanabe T."/>
            <person name="Fukui M."/>
            <person name="Hanada S."/>
            <person name="Tank M."/>
            <person name="Neufeld J.D."/>
        </authorList>
    </citation>
    <scope>NUCLEOTIDE SEQUENCE</scope>
    <source>
        <strain evidence="4">L227-S17</strain>
        <plasmid evidence="4 6">unnamed1</plasmid>
    </source>
</reference>
<keyword evidence="1" id="KW-0456">Lyase</keyword>
<dbReference type="EMBL" id="CP128401">
    <property type="protein sequence ID" value="WJW70180.1"/>
    <property type="molecule type" value="Genomic_DNA"/>
</dbReference>
<keyword evidence="6" id="KW-1185">Reference proteome</keyword>
<geneLocation type="plasmid" evidence="4 6">
    <name>unnamed1</name>
</geneLocation>
<feature type="domain" description="Amidohydrolase-related" evidence="2">
    <location>
        <begin position="3"/>
        <end position="280"/>
    </location>
</feature>
<dbReference type="Proteomes" id="UP001431572">
    <property type="component" value="Plasmid unnamed1"/>
</dbReference>
<dbReference type="GO" id="GO:0019748">
    <property type="term" value="P:secondary metabolic process"/>
    <property type="evidence" value="ECO:0007669"/>
    <property type="project" value="TreeGrafter"/>
</dbReference>
<evidence type="ECO:0000313" key="6">
    <source>
        <dbReference type="Proteomes" id="UP001431572"/>
    </source>
</evidence>
<evidence type="ECO:0000256" key="1">
    <source>
        <dbReference type="ARBA" id="ARBA00023239"/>
    </source>
</evidence>
<dbReference type="CDD" id="cd01292">
    <property type="entry name" value="metallo-dependent_hydrolases"/>
    <property type="match status" value="1"/>
</dbReference>
<evidence type="ECO:0000259" key="2">
    <source>
        <dbReference type="Pfam" id="PF04909"/>
    </source>
</evidence>
<dbReference type="RefSeq" id="WP_341472057.1">
    <property type="nucleotide sequence ID" value="NZ_CP128401.1"/>
</dbReference>
<dbReference type="PANTHER" id="PTHR21240:SF28">
    <property type="entry name" value="ISO-OROTATE DECARBOXYLASE (EUROFUNG)"/>
    <property type="match status" value="1"/>
</dbReference>
<dbReference type="AlphaFoldDB" id="A0A8T7M431"/>
<protein>
    <submittedName>
        <fullName evidence="3 4">Amidohydrolase</fullName>
    </submittedName>
</protein>
<dbReference type="InterPro" id="IPR032465">
    <property type="entry name" value="ACMSD"/>
</dbReference>
<dbReference type="SUPFAM" id="SSF51556">
    <property type="entry name" value="Metallo-dependent hydrolases"/>
    <property type="match status" value="1"/>
</dbReference>
<name>A0A8T7M431_9CHLR</name>
<gene>
    <name evidence="3" type="ORF">HXX08_13285</name>
    <name evidence="4" type="ORF">OZ401_004688</name>
</gene>
<dbReference type="GO" id="GO:0016787">
    <property type="term" value="F:hydrolase activity"/>
    <property type="evidence" value="ECO:0007669"/>
    <property type="project" value="InterPro"/>
</dbReference>
<dbReference type="GO" id="GO:0016831">
    <property type="term" value="F:carboxy-lyase activity"/>
    <property type="evidence" value="ECO:0007669"/>
    <property type="project" value="InterPro"/>
</dbReference>
<dbReference type="Pfam" id="PF04909">
    <property type="entry name" value="Amidohydro_2"/>
    <property type="match status" value="1"/>
</dbReference>
<dbReference type="PANTHER" id="PTHR21240">
    <property type="entry name" value="2-AMINO-3-CARBOXYLMUCONATE-6-SEMIALDEHYDE DECARBOXYLASE"/>
    <property type="match status" value="1"/>
</dbReference>